<dbReference type="InterPro" id="IPR018060">
    <property type="entry name" value="HTH_AraC"/>
</dbReference>
<evidence type="ECO:0000313" key="6">
    <source>
        <dbReference type="Proteomes" id="UP000196573"/>
    </source>
</evidence>
<evidence type="ECO:0000256" key="2">
    <source>
        <dbReference type="ARBA" id="ARBA00023125"/>
    </source>
</evidence>
<dbReference type="GO" id="GO:0003700">
    <property type="term" value="F:DNA-binding transcription factor activity"/>
    <property type="evidence" value="ECO:0007669"/>
    <property type="project" value="InterPro"/>
</dbReference>
<dbReference type="RefSeq" id="WP_087113276.1">
    <property type="nucleotide sequence ID" value="NZ_CBCSCN010000015.1"/>
</dbReference>
<keyword evidence="2" id="KW-0238">DNA-binding</keyword>
<dbReference type="OrthoDB" id="5722175at2"/>
<name>A0A1X7AR89_9GAMM</name>
<dbReference type="GO" id="GO:0005829">
    <property type="term" value="C:cytosol"/>
    <property type="evidence" value="ECO:0007669"/>
    <property type="project" value="TreeGrafter"/>
</dbReference>
<sequence length="349" mass="38729">MTSKQDLSRQPVIVDDEVTTLNGVALVLAGTLQARGIDVDPLLSEAGIDPQLLSRMGLRIPMQRMAVFWQAAVRETGLANIGLEVAKRFHITHLHAFYFAMQASNTVREAFDTFLRFSAVISTAMIAEFDTANGRAELVVRVRENCFMPCPEAIDATAAITVRFMQEFMAMEADDFLSISLPRPAPEQPEHWQAALGCPITFGSKALIVRFHPRVLDRALPTANPAIAKANSELLVQYLDGLNNDFLSRATQRLSVLLNEGRATQEALAQALDTSPRNLQRKMQSEGLNFRQLLDELRQKQALEEVRSTTRPLTDIAHTLGFSDSASFSRAFKRWTGVAPKDYRNAASV</sequence>
<proteinExistence type="predicted"/>
<dbReference type="PANTHER" id="PTHR47894:SF1">
    <property type="entry name" value="HTH-TYPE TRANSCRIPTIONAL REGULATOR VQSM"/>
    <property type="match status" value="1"/>
</dbReference>
<keyword evidence="6" id="KW-1185">Reference proteome</keyword>
<dbReference type="Proteomes" id="UP000196573">
    <property type="component" value="Unassembled WGS sequence"/>
</dbReference>
<dbReference type="AlphaFoldDB" id="A0A1X7AR89"/>
<dbReference type="InterPro" id="IPR009057">
    <property type="entry name" value="Homeodomain-like_sf"/>
</dbReference>
<evidence type="ECO:0000313" key="5">
    <source>
        <dbReference type="EMBL" id="SMA50834.1"/>
    </source>
</evidence>
<dbReference type="PROSITE" id="PS01124">
    <property type="entry name" value="HTH_ARAC_FAMILY_2"/>
    <property type="match status" value="1"/>
</dbReference>
<dbReference type="PANTHER" id="PTHR47894">
    <property type="entry name" value="HTH-TYPE TRANSCRIPTIONAL REGULATOR GADX"/>
    <property type="match status" value="1"/>
</dbReference>
<protein>
    <submittedName>
        <fullName evidence="5">HTH-type transcriptional regulator VirS</fullName>
    </submittedName>
</protein>
<dbReference type="EMBL" id="FWPT01000017">
    <property type="protein sequence ID" value="SMA50834.1"/>
    <property type="molecule type" value="Genomic_DNA"/>
</dbReference>
<dbReference type="GO" id="GO:0000976">
    <property type="term" value="F:transcription cis-regulatory region binding"/>
    <property type="evidence" value="ECO:0007669"/>
    <property type="project" value="TreeGrafter"/>
</dbReference>
<evidence type="ECO:0000259" key="4">
    <source>
        <dbReference type="PROSITE" id="PS01124"/>
    </source>
</evidence>
<evidence type="ECO:0000256" key="1">
    <source>
        <dbReference type="ARBA" id="ARBA00023015"/>
    </source>
</evidence>
<accession>A0A1X7AR89</accession>
<feature type="domain" description="HTH araC/xylS-type" evidence="4">
    <location>
        <begin position="248"/>
        <end position="346"/>
    </location>
</feature>
<dbReference type="SMART" id="SM00342">
    <property type="entry name" value="HTH_ARAC"/>
    <property type="match status" value="1"/>
</dbReference>
<gene>
    <name evidence="5" type="primary">virS_9</name>
    <name evidence="5" type="ORF">EHSB41UT_04651</name>
</gene>
<keyword evidence="3" id="KW-0804">Transcription</keyword>
<dbReference type="InterPro" id="IPR020449">
    <property type="entry name" value="Tscrpt_reg_AraC-type_HTH"/>
</dbReference>
<dbReference type="SUPFAM" id="SSF46689">
    <property type="entry name" value="Homeodomain-like"/>
    <property type="match status" value="1"/>
</dbReference>
<dbReference type="PRINTS" id="PR00032">
    <property type="entry name" value="HTHARAC"/>
</dbReference>
<evidence type="ECO:0000256" key="3">
    <source>
        <dbReference type="ARBA" id="ARBA00023163"/>
    </source>
</evidence>
<organism evidence="5 6">
    <name type="scientific">Parendozoicomonas haliclonae</name>
    <dbReference type="NCBI Taxonomy" id="1960125"/>
    <lineage>
        <taxon>Bacteria</taxon>
        <taxon>Pseudomonadati</taxon>
        <taxon>Pseudomonadota</taxon>
        <taxon>Gammaproteobacteria</taxon>
        <taxon>Oceanospirillales</taxon>
        <taxon>Endozoicomonadaceae</taxon>
        <taxon>Parendozoicomonas</taxon>
    </lineage>
</organism>
<reference evidence="5 6" key="1">
    <citation type="submission" date="2017-03" db="EMBL/GenBank/DDBJ databases">
        <authorList>
            <person name="Afonso C.L."/>
            <person name="Miller P.J."/>
            <person name="Scott M.A."/>
            <person name="Spackman E."/>
            <person name="Goraichik I."/>
            <person name="Dimitrov K.M."/>
            <person name="Suarez D.L."/>
            <person name="Swayne D.E."/>
        </authorList>
    </citation>
    <scope>NUCLEOTIDE SEQUENCE [LARGE SCALE GENOMIC DNA]</scope>
    <source>
        <strain evidence="5">SB41UT1</strain>
    </source>
</reference>
<dbReference type="Pfam" id="PF12833">
    <property type="entry name" value="HTH_18"/>
    <property type="match status" value="1"/>
</dbReference>
<dbReference type="Pfam" id="PF12625">
    <property type="entry name" value="Arabinose_bd"/>
    <property type="match status" value="1"/>
</dbReference>
<dbReference type="InterPro" id="IPR032687">
    <property type="entry name" value="AraC-type_N"/>
</dbReference>
<keyword evidence="1" id="KW-0805">Transcription regulation</keyword>
<dbReference type="Gene3D" id="1.10.10.60">
    <property type="entry name" value="Homeodomain-like"/>
    <property type="match status" value="1"/>
</dbReference>